<gene>
    <name evidence="2" type="ORF">GUJ93_ZPchr0010g9986</name>
</gene>
<dbReference type="Proteomes" id="UP000729402">
    <property type="component" value="Unassembled WGS sequence"/>
</dbReference>
<feature type="compositionally biased region" description="Polar residues" evidence="1">
    <location>
        <begin position="79"/>
        <end position="89"/>
    </location>
</feature>
<protein>
    <submittedName>
        <fullName evidence="2">Uncharacterized protein</fullName>
    </submittedName>
</protein>
<evidence type="ECO:0000313" key="2">
    <source>
        <dbReference type="EMBL" id="KAG8088762.1"/>
    </source>
</evidence>
<comment type="caution">
    <text evidence="2">The sequence shown here is derived from an EMBL/GenBank/DDBJ whole genome shotgun (WGS) entry which is preliminary data.</text>
</comment>
<proteinExistence type="predicted"/>
<dbReference type="AlphaFoldDB" id="A0A8J5WHA1"/>
<accession>A0A8J5WHA1</accession>
<feature type="region of interest" description="Disordered" evidence="1">
    <location>
        <begin position="62"/>
        <end position="89"/>
    </location>
</feature>
<organism evidence="2 3">
    <name type="scientific">Zizania palustris</name>
    <name type="common">Northern wild rice</name>
    <dbReference type="NCBI Taxonomy" id="103762"/>
    <lineage>
        <taxon>Eukaryota</taxon>
        <taxon>Viridiplantae</taxon>
        <taxon>Streptophyta</taxon>
        <taxon>Embryophyta</taxon>
        <taxon>Tracheophyta</taxon>
        <taxon>Spermatophyta</taxon>
        <taxon>Magnoliopsida</taxon>
        <taxon>Liliopsida</taxon>
        <taxon>Poales</taxon>
        <taxon>Poaceae</taxon>
        <taxon>BOP clade</taxon>
        <taxon>Oryzoideae</taxon>
        <taxon>Oryzeae</taxon>
        <taxon>Zizaniinae</taxon>
        <taxon>Zizania</taxon>
    </lineage>
</organism>
<reference evidence="2" key="1">
    <citation type="journal article" date="2021" name="bioRxiv">
        <title>Whole Genome Assembly and Annotation of Northern Wild Rice, Zizania palustris L., Supports a Whole Genome Duplication in the Zizania Genus.</title>
        <authorList>
            <person name="Haas M."/>
            <person name="Kono T."/>
            <person name="Macchietto M."/>
            <person name="Millas R."/>
            <person name="McGilp L."/>
            <person name="Shao M."/>
            <person name="Duquette J."/>
            <person name="Hirsch C.N."/>
            <person name="Kimball J."/>
        </authorList>
    </citation>
    <scope>NUCLEOTIDE SEQUENCE</scope>
    <source>
        <tissue evidence="2">Fresh leaf tissue</tissue>
    </source>
</reference>
<dbReference type="EMBL" id="JAAALK010000082">
    <property type="protein sequence ID" value="KAG8088762.1"/>
    <property type="molecule type" value="Genomic_DNA"/>
</dbReference>
<name>A0A8J5WHA1_ZIZPA</name>
<keyword evidence="3" id="KW-1185">Reference proteome</keyword>
<evidence type="ECO:0000313" key="3">
    <source>
        <dbReference type="Proteomes" id="UP000729402"/>
    </source>
</evidence>
<sequence>MAGRKQKRDTSGRFCARILIDCSNGNSSASGDNTSSDTEMCPIVLGHRFEPSRIQVMIIIESSEDSGDGDDRRRYQAPASGSGTKRQQADLSHVLNEKIDALIDKLFRK</sequence>
<evidence type="ECO:0000256" key="1">
    <source>
        <dbReference type="SAM" id="MobiDB-lite"/>
    </source>
</evidence>
<reference evidence="2" key="2">
    <citation type="submission" date="2021-02" db="EMBL/GenBank/DDBJ databases">
        <authorList>
            <person name="Kimball J.A."/>
            <person name="Haas M.W."/>
            <person name="Macchietto M."/>
            <person name="Kono T."/>
            <person name="Duquette J."/>
            <person name="Shao M."/>
        </authorList>
    </citation>
    <scope>NUCLEOTIDE SEQUENCE</scope>
    <source>
        <tissue evidence="2">Fresh leaf tissue</tissue>
    </source>
</reference>